<comment type="caution">
    <text evidence="2">The sequence shown here is derived from an EMBL/GenBank/DDBJ whole genome shotgun (WGS) entry which is preliminary data.</text>
</comment>
<sequence length="161" mass="18358">MLLANLAMEATGPVCFRNQPVPQELVLELLNHAVWAPNDGLREPWRFIFVDHRNADRMVGLQEPAPAYLIVVMKEEADRYKREEDFAAVSCLMQNLELLAPEKGLGIRRTLNEWRYDRQRAGTFGVLGNEWIAGVLELGYAEQVPGRPAADSRPELRFELL</sequence>
<reference evidence="2" key="2">
    <citation type="submission" date="2020-09" db="EMBL/GenBank/DDBJ databases">
        <authorList>
            <person name="Sun Q."/>
            <person name="Zhou Y."/>
        </authorList>
    </citation>
    <scope>NUCLEOTIDE SEQUENCE</scope>
    <source>
        <strain evidence="2">CGMCC 1.16134</strain>
    </source>
</reference>
<dbReference type="Pfam" id="PF00881">
    <property type="entry name" value="Nitroreductase"/>
    <property type="match status" value="1"/>
</dbReference>
<dbReference type="SUPFAM" id="SSF55469">
    <property type="entry name" value="FMN-dependent nitroreductase-like"/>
    <property type="match status" value="1"/>
</dbReference>
<organism evidence="2 3">
    <name type="scientific">Paenibacillus albidus</name>
    <dbReference type="NCBI Taxonomy" id="2041023"/>
    <lineage>
        <taxon>Bacteria</taxon>
        <taxon>Bacillati</taxon>
        <taxon>Bacillota</taxon>
        <taxon>Bacilli</taxon>
        <taxon>Bacillales</taxon>
        <taxon>Paenibacillaceae</taxon>
        <taxon>Paenibacillus</taxon>
    </lineage>
</organism>
<dbReference type="Gene3D" id="3.40.109.10">
    <property type="entry name" value="NADH Oxidase"/>
    <property type="match status" value="1"/>
</dbReference>
<dbReference type="EMBL" id="BMKR01000001">
    <property type="protein sequence ID" value="GGF59696.1"/>
    <property type="molecule type" value="Genomic_DNA"/>
</dbReference>
<evidence type="ECO:0000313" key="2">
    <source>
        <dbReference type="EMBL" id="GGF59696.1"/>
    </source>
</evidence>
<dbReference type="PANTHER" id="PTHR43821">
    <property type="entry name" value="NAD(P)H NITROREDUCTASE YDJA-RELATED"/>
    <property type="match status" value="1"/>
</dbReference>
<dbReference type="GO" id="GO:0016491">
    <property type="term" value="F:oxidoreductase activity"/>
    <property type="evidence" value="ECO:0007669"/>
    <property type="project" value="InterPro"/>
</dbReference>
<reference evidence="2" key="1">
    <citation type="journal article" date="2014" name="Int. J. Syst. Evol. Microbiol.">
        <title>Complete genome sequence of Corynebacterium casei LMG S-19264T (=DSM 44701T), isolated from a smear-ripened cheese.</title>
        <authorList>
            <consortium name="US DOE Joint Genome Institute (JGI-PGF)"/>
            <person name="Walter F."/>
            <person name="Albersmeier A."/>
            <person name="Kalinowski J."/>
            <person name="Ruckert C."/>
        </authorList>
    </citation>
    <scope>NUCLEOTIDE SEQUENCE</scope>
    <source>
        <strain evidence="2">CGMCC 1.16134</strain>
    </source>
</reference>
<evidence type="ECO:0000259" key="1">
    <source>
        <dbReference type="Pfam" id="PF00881"/>
    </source>
</evidence>
<dbReference type="RefSeq" id="WP_189021672.1">
    <property type="nucleotide sequence ID" value="NZ_BMKR01000001.1"/>
</dbReference>
<accession>A0A917BV09</accession>
<proteinExistence type="predicted"/>
<dbReference type="AlphaFoldDB" id="A0A917BV09"/>
<evidence type="ECO:0000313" key="3">
    <source>
        <dbReference type="Proteomes" id="UP000637643"/>
    </source>
</evidence>
<gene>
    <name evidence="2" type="ORF">GCM10010912_01140</name>
</gene>
<protein>
    <submittedName>
        <fullName evidence="2">Nitroreductase</fullName>
    </submittedName>
</protein>
<name>A0A917BV09_9BACL</name>
<keyword evidence="3" id="KW-1185">Reference proteome</keyword>
<dbReference type="InterPro" id="IPR000415">
    <property type="entry name" value="Nitroreductase-like"/>
</dbReference>
<dbReference type="PANTHER" id="PTHR43821:SF1">
    <property type="entry name" value="NAD(P)H NITROREDUCTASE YDJA-RELATED"/>
    <property type="match status" value="1"/>
</dbReference>
<dbReference type="Proteomes" id="UP000637643">
    <property type="component" value="Unassembled WGS sequence"/>
</dbReference>
<dbReference type="InterPro" id="IPR029479">
    <property type="entry name" value="Nitroreductase"/>
</dbReference>
<dbReference type="InterPro" id="IPR052530">
    <property type="entry name" value="NAD(P)H_nitroreductase"/>
</dbReference>
<feature type="domain" description="Nitroreductase" evidence="1">
    <location>
        <begin position="16"/>
        <end position="55"/>
    </location>
</feature>